<feature type="domain" description="C2H2-type" evidence="3">
    <location>
        <begin position="61"/>
        <end position="89"/>
    </location>
</feature>
<organism evidence="4 5">
    <name type="scientific">Halocaridina rubra</name>
    <name type="common">Hawaiian red shrimp</name>
    <dbReference type="NCBI Taxonomy" id="373956"/>
    <lineage>
        <taxon>Eukaryota</taxon>
        <taxon>Metazoa</taxon>
        <taxon>Ecdysozoa</taxon>
        <taxon>Arthropoda</taxon>
        <taxon>Crustacea</taxon>
        <taxon>Multicrustacea</taxon>
        <taxon>Malacostraca</taxon>
        <taxon>Eumalacostraca</taxon>
        <taxon>Eucarida</taxon>
        <taxon>Decapoda</taxon>
        <taxon>Pleocyemata</taxon>
        <taxon>Caridea</taxon>
        <taxon>Atyoidea</taxon>
        <taxon>Atyidae</taxon>
        <taxon>Halocaridina</taxon>
    </lineage>
</organism>
<evidence type="ECO:0000256" key="2">
    <source>
        <dbReference type="SAM" id="MobiDB-lite"/>
    </source>
</evidence>
<feature type="compositionally biased region" description="Polar residues" evidence="2">
    <location>
        <begin position="132"/>
        <end position="146"/>
    </location>
</feature>
<comment type="caution">
    <text evidence="4">The sequence shown here is derived from an EMBL/GenBank/DDBJ whole genome shotgun (WGS) entry which is preliminary data.</text>
</comment>
<keyword evidence="1" id="KW-0479">Metal-binding</keyword>
<dbReference type="PROSITE" id="PS00028">
    <property type="entry name" value="ZINC_FINGER_C2H2_1"/>
    <property type="match status" value="1"/>
</dbReference>
<evidence type="ECO:0000313" key="5">
    <source>
        <dbReference type="Proteomes" id="UP001381693"/>
    </source>
</evidence>
<evidence type="ECO:0000256" key="1">
    <source>
        <dbReference type="PROSITE-ProRule" id="PRU00042"/>
    </source>
</evidence>
<dbReference type="Proteomes" id="UP001381693">
    <property type="component" value="Unassembled WGS sequence"/>
</dbReference>
<dbReference type="GO" id="GO:0008270">
    <property type="term" value="F:zinc ion binding"/>
    <property type="evidence" value="ECO:0007669"/>
    <property type="project" value="UniProtKB-KW"/>
</dbReference>
<dbReference type="PROSITE" id="PS50157">
    <property type="entry name" value="ZINC_FINGER_C2H2_2"/>
    <property type="match status" value="1"/>
</dbReference>
<accession>A0AAN8ZWB0</accession>
<name>A0AAN8ZWB0_HALRR</name>
<feature type="region of interest" description="Disordered" evidence="2">
    <location>
        <begin position="131"/>
        <end position="176"/>
    </location>
</feature>
<dbReference type="Gene3D" id="3.30.160.60">
    <property type="entry name" value="Classic Zinc Finger"/>
    <property type="match status" value="1"/>
</dbReference>
<keyword evidence="1" id="KW-0863">Zinc-finger</keyword>
<dbReference type="SMART" id="SM00355">
    <property type="entry name" value="ZnF_C2H2"/>
    <property type="match status" value="2"/>
</dbReference>
<keyword evidence="5" id="KW-1185">Reference proteome</keyword>
<dbReference type="EMBL" id="JAXCGZ010019346">
    <property type="protein sequence ID" value="KAK7066203.1"/>
    <property type="molecule type" value="Genomic_DNA"/>
</dbReference>
<evidence type="ECO:0000313" key="4">
    <source>
        <dbReference type="EMBL" id="KAK7066203.1"/>
    </source>
</evidence>
<protein>
    <recommendedName>
        <fullName evidence="3">C2H2-type domain-containing protein</fullName>
    </recommendedName>
</protein>
<evidence type="ECO:0000259" key="3">
    <source>
        <dbReference type="PROSITE" id="PS50157"/>
    </source>
</evidence>
<dbReference type="InterPro" id="IPR036236">
    <property type="entry name" value="Znf_C2H2_sf"/>
</dbReference>
<gene>
    <name evidence="4" type="ORF">SK128_020225</name>
</gene>
<feature type="compositionally biased region" description="Polar residues" evidence="2">
    <location>
        <begin position="160"/>
        <end position="170"/>
    </location>
</feature>
<keyword evidence="1" id="KW-0862">Zinc</keyword>
<dbReference type="AlphaFoldDB" id="A0AAN8ZWB0"/>
<sequence>MGCPIADVNVVAGLNPSVATGESNGGVRQYVHHPGYNSQQVPQKEIYRHRTSGNVAGGQGNPCTYCGRLFRSRSNLSRHVRDHHTSHDPSAAICPVCGKNCHNRSNALTHMYRVHHITARQLDAVTHPVTLPQHNASSRPEGQTDTQHYEHVSSHPIAPSLSTHSSVPTNHTHDMATHTSDTHAYVSNHHHQQQQHHQNQNQVMSYGYNIQEANTHSHQQDNT</sequence>
<reference evidence="4 5" key="1">
    <citation type="submission" date="2023-11" db="EMBL/GenBank/DDBJ databases">
        <title>Halocaridina rubra genome assembly.</title>
        <authorList>
            <person name="Smith C."/>
        </authorList>
    </citation>
    <scope>NUCLEOTIDE SEQUENCE [LARGE SCALE GENOMIC DNA]</scope>
    <source>
        <strain evidence="4">EP-1</strain>
        <tissue evidence="4">Whole</tissue>
    </source>
</reference>
<dbReference type="SUPFAM" id="SSF57667">
    <property type="entry name" value="beta-beta-alpha zinc fingers"/>
    <property type="match status" value="1"/>
</dbReference>
<dbReference type="InterPro" id="IPR013087">
    <property type="entry name" value="Znf_C2H2_type"/>
</dbReference>
<proteinExistence type="predicted"/>